<feature type="compositionally biased region" description="Basic and acidic residues" evidence="5">
    <location>
        <begin position="32"/>
        <end position="44"/>
    </location>
</feature>
<keyword evidence="3 6" id="KW-1133">Transmembrane helix</keyword>
<feature type="compositionally biased region" description="Low complexity" evidence="5">
    <location>
        <begin position="45"/>
        <end position="72"/>
    </location>
</feature>
<accession>A0ABD3R3W7</accession>
<reference evidence="8 9" key="1">
    <citation type="submission" date="2024-10" db="EMBL/GenBank/DDBJ databases">
        <title>Updated reference genomes for cyclostephanoid diatoms.</title>
        <authorList>
            <person name="Roberts W.R."/>
            <person name="Alverson A.J."/>
        </authorList>
    </citation>
    <scope>NUCLEOTIDE SEQUENCE [LARGE SCALE GENOMIC DNA]</scope>
    <source>
        <strain evidence="8 9">AJA276-08</strain>
    </source>
</reference>
<feature type="transmembrane region" description="Helical" evidence="6">
    <location>
        <begin position="315"/>
        <end position="341"/>
    </location>
</feature>
<evidence type="ECO:0000256" key="1">
    <source>
        <dbReference type="ARBA" id="ARBA00004141"/>
    </source>
</evidence>
<dbReference type="InterPro" id="IPR050846">
    <property type="entry name" value="TLCD"/>
</dbReference>
<evidence type="ECO:0000256" key="5">
    <source>
        <dbReference type="SAM" id="MobiDB-lite"/>
    </source>
</evidence>
<gene>
    <name evidence="8" type="ORF">ACHAW5_007675</name>
</gene>
<dbReference type="Pfam" id="PF03798">
    <property type="entry name" value="TRAM_LAG1_CLN8"/>
    <property type="match status" value="1"/>
</dbReference>
<dbReference type="Proteomes" id="UP001530315">
    <property type="component" value="Unassembled WGS sequence"/>
</dbReference>
<keyword evidence="9" id="KW-1185">Reference proteome</keyword>
<sequence>MCRRRPPPQKRRSSSSLTLLLTHDSFVFPHLDAPDKDDDNKRDAPASSSSSSSSSSSATKKTTTSSSSSSSSPNPHLHGLGGPSLPSTVLTVAFYVLLLFAVEHAVRHLVGTFAHVDPLLQIERNRHVLARHIGVDFVSLVVCAYVAIVNRRACQEMIDHGMSLLLLLLGRCRRGGSGGGEREMGKGRGDDGNGRAAAAAPATTTTTIPMCGEAFEERIFKYHPGSQRLVLFFFVYQVKNMHDTIYWNDGIEFVLHHILAGAAAWGGMYPGCCHFYALFYFGFSEISTAILCLLANFDPVHGIVGLDEAFPKTKLVLGAMFVVSFVVCRLVMWPFATYYFARDTMRAIKSDVPRATGRRGYLWVIYCCCVGLSLIQLLFAYMIVKQGREEIAKFMST</sequence>
<evidence type="ECO:0000313" key="9">
    <source>
        <dbReference type="Proteomes" id="UP001530315"/>
    </source>
</evidence>
<dbReference type="InterPro" id="IPR006634">
    <property type="entry name" value="TLC-dom"/>
</dbReference>
<keyword evidence="2 6" id="KW-0812">Transmembrane</keyword>
<feature type="compositionally biased region" description="Basic and acidic residues" evidence="5">
    <location>
        <begin position="180"/>
        <end position="193"/>
    </location>
</feature>
<dbReference type="PANTHER" id="PTHR13439">
    <property type="entry name" value="CT120 PROTEIN"/>
    <property type="match status" value="1"/>
</dbReference>
<dbReference type="EMBL" id="JALLAZ020000075">
    <property type="protein sequence ID" value="KAL3804600.1"/>
    <property type="molecule type" value="Genomic_DNA"/>
</dbReference>
<evidence type="ECO:0000256" key="6">
    <source>
        <dbReference type="SAM" id="Phobius"/>
    </source>
</evidence>
<feature type="domain" description="TLC" evidence="7">
    <location>
        <begin position="187"/>
        <end position="392"/>
    </location>
</feature>
<feature type="transmembrane region" description="Helical" evidence="6">
    <location>
        <begin position="275"/>
        <end position="294"/>
    </location>
</feature>
<feature type="transmembrane region" description="Helical" evidence="6">
    <location>
        <begin position="128"/>
        <end position="148"/>
    </location>
</feature>
<evidence type="ECO:0000256" key="3">
    <source>
        <dbReference type="ARBA" id="ARBA00022989"/>
    </source>
</evidence>
<keyword evidence="4 6" id="KW-0472">Membrane</keyword>
<dbReference type="AlphaFoldDB" id="A0ABD3R3W7"/>
<evidence type="ECO:0000259" key="7">
    <source>
        <dbReference type="SMART" id="SM00724"/>
    </source>
</evidence>
<organism evidence="8 9">
    <name type="scientific">Stephanodiscus triporus</name>
    <dbReference type="NCBI Taxonomy" id="2934178"/>
    <lineage>
        <taxon>Eukaryota</taxon>
        <taxon>Sar</taxon>
        <taxon>Stramenopiles</taxon>
        <taxon>Ochrophyta</taxon>
        <taxon>Bacillariophyta</taxon>
        <taxon>Coscinodiscophyceae</taxon>
        <taxon>Thalassiosirophycidae</taxon>
        <taxon>Stephanodiscales</taxon>
        <taxon>Stephanodiscaceae</taxon>
        <taxon>Stephanodiscus</taxon>
    </lineage>
</organism>
<dbReference type="SMART" id="SM00724">
    <property type="entry name" value="TLC"/>
    <property type="match status" value="1"/>
</dbReference>
<evidence type="ECO:0000256" key="4">
    <source>
        <dbReference type="ARBA" id="ARBA00023136"/>
    </source>
</evidence>
<feature type="transmembrane region" description="Helical" evidence="6">
    <location>
        <begin position="361"/>
        <end position="384"/>
    </location>
</feature>
<evidence type="ECO:0000313" key="8">
    <source>
        <dbReference type="EMBL" id="KAL3804600.1"/>
    </source>
</evidence>
<comment type="caution">
    <text evidence="8">The sequence shown here is derived from an EMBL/GenBank/DDBJ whole genome shotgun (WGS) entry which is preliminary data.</text>
</comment>
<feature type="region of interest" description="Disordered" evidence="5">
    <location>
        <begin position="30"/>
        <end position="79"/>
    </location>
</feature>
<protein>
    <recommendedName>
        <fullName evidence="7">TLC domain-containing protein</fullName>
    </recommendedName>
</protein>
<feature type="region of interest" description="Disordered" evidence="5">
    <location>
        <begin position="178"/>
        <end position="198"/>
    </location>
</feature>
<dbReference type="PANTHER" id="PTHR13439:SF4">
    <property type="entry name" value="TLC DOMAIN-CONTAINING PROTEIN"/>
    <property type="match status" value="1"/>
</dbReference>
<comment type="subcellular location">
    <subcellularLocation>
        <location evidence="1">Membrane</location>
        <topology evidence="1">Multi-pass membrane protein</topology>
    </subcellularLocation>
</comment>
<evidence type="ECO:0000256" key="2">
    <source>
        <dbReference type="ARBA" id="ARBA00022692"/>
    </source>
</evidence>
<proteinExistence type="predicted"/>
<name>A0ABD3R3W7_9STRA</name>
<dbReference type="GO" id="GO:0016020">
    <property type="term" value="C:membrane"/>
    <property type="evidence" value="ECO:0007669"/>
    <property type="project" value="UniProtKB-SubCell"/>
</dbReference>